<dbReference type="AlphaFoldDB" id="A0A0F4G7Y1"/>
<evidence type="ECO:0000313" key="3">
    <source>
        <dbReference type="Proteomes" id="UP000033647"/>
    </source>
</evidence>
<dbReference type="InterPro" id="IPR016119">
    <property type="entry name" value="Br/Cl_peroxidase_C"/>
</dbReference>
<comment type="caution">
    <text evidence="2">The sequence shown here is derived from an EMBL/GenBank/DDBJ whole genome shotgun (WGS) entry which is preliminary data.</text>
</comment>
<keyword evidence="3" id="KW-1185">Reference proteome</keyword>
<accession>A0A0F4G7Y1</accession>
<dbReference type="SUPFAM" id="SSF48317">
    <property type="entry name" value="Acid phosphatase/Vanadium-dependent haloperoxidase"/>
    <property type="match status" value="1"/>
</dbReference>
<reference evidence="2 3" key="1">
    <citation type="submission" date="2015-03" db="EMBL/GenBank/DDBJ databases">
        <title>RNA-seq based gene annotation and comparative genomics of four Zymoseptoria species reveal species-specific pathogenicity related genes and transposable element activity.</title>
        <authorList>
            <person name="Grandaubert J."/>
            <person name="Bhattacharyya A."/>
            <person name="Stukenbrock E.H."/>
        </authorList>
    </citation>
    <scope>NUCLEOTIDE SEQUENCE [LARGE SCALE GENOMIC DNA]</scope>
    <source>
        <strain evidence="2 3">Zb18110</strain>
    </source>
</reference>
<dbReference type="InterPro" id="IPR036938">
    <property type="entry name" value="PAP2/HPO_sf"/>
</dbReference>
<organism evidence="2 3">
    <name type="scientific">Zymoseptoria brevis</name>
    <dbReference type="NCBI Taxonomy" id="1047168"/>
    <lineage>
        <taxon>Eukaryota</taxon>
        <taxon>Fungi</taxon>
        <taxon>Dikarya</taxon>
        <taxon>Ascomycota</taxon>
        <taxon>Pezizomycotina</taxon>
        <taxon>Dothideomycetes</taxon>
        <taxon>Dothideomycetidae</taxon>
        <taxon>Mycosphaerellales</taxon>
        <taxon>Mycosphaerellaceae</taxon>
        <taxon>Zymoseptoria</taxon>
    </lineage>
</organism>
<dbReference type="OrthoDB" id="9997027at2759"/>
<dbReference type="EMBL" id="LAFY01005817">
    <property type="protein sequence ID" value="KJX92370.1"/>
    <property type="molecule type" value="Genomic_DNA"/>
</dbReference>
<dbReference type="Gene3D" id="1.20.144.10">
    <property type="entry name" value="Phosphatidic acid phosphatase type 2/haloperoxidase"/>
    <property type="match status" value="1"/>
</dbReference>
<evidence type="ECO:0000313" key="2">
    <source>
        <dbReference type="EMBL" id="KJX92370.1"/>
    </source>
</evidence>
<proteinExistence type="predicted"/>
<dbReference type="Proteomes" id="UP000033647">
    <property type="component" value="Unassembled WGS sequence"/>
</dbReference>
<dbReference type="Gene3D" id="1.10.606.10">
    <property type="entry name" value="Vanadium-containing Chloroperoxidase, domain 2"/>
    <property type="match status" value="1"/>
</dbReference>
<dbReference type="InterPro" id="IPR041067">
    <property type="entry name" value="VCPO_N"/>
</dbReference>
<dbReference type="GO" id="GO:0004601">
    <property type="term" value="F:peroxidase activity"/>
    <property type="evidence" value="ECO:0007669"/>
    <property type="project" value="InterPro"/>
</dbReference>
<dbReference type="Pfam" id="PF17897">
    <property type="entry name" value="VCPO_N"/>
    <property type="match status" value="1"/>
</dbReference>
<feature type="domain" description="Vanadium chloroperoxidase N-terminal" evidence="1">
    <location>
        <begin position="7"/>
        <end position="156"/>
    </location>
</feature>
<sequence>MEQFADDVKPFLSASALDTVQAASHPAANAAEAKLAVAGAAITVLNKLFKAPAKRDPGVSQSTATLLSDFIDASILAYQQAHGLSPRSPAYTFGAAIASLILDQLEIKGSEPGVDPYFFDDDPSHPIRVRPIDPNAPERGNKIVRPHHAPFYGTTAAVFATTEDIKIADPFTFVSDELNGVSRSLYSAYDPKLPLESQEGDVRTRVPITYNSLKEAIFANGMSRIWLGVHWHFDGFAGETV</sequence>
<name>A0A0F4G7Y1_9PEZI</name>
<evidence type="ECO:0000259" key="1">
    <source>
        <dbReference type="Pfam" id="PF17897"/>
    </source>
</evidence>
<gene>
    <name evidence="2" type="ORF">TI39_contig5862g00001</name>
</gene>
<protein>
    <recommendedName>
        <fullName evidence="1">Vanadium chloroperoxidase N-terminal domain-containing protein</fullName>
    </recommendedName>
</protein>